<accession>A0A7M7NLM9</accession>
<feature type="domain" description="CCHC-type" evidence="3">
    <location>
        <begin position="442"/>
        <end position="455"/>
    </location>
</feature>
<feature type="region of interest" description="Disordered" evidence="2">
    <location>
        <begin position="119"/>
        <end position="170"/>
    </location>
</feature>
<organism evidence="4 5">
    <name type="scientific">Strongylocentrotus purpuratus</name>
    <name type="common">Purple sea urchin</name>
    <dbReference type="NCBI Taxonomy" id="7668"/>
    <lineage>
        <taxon>Eukaryota</taxon>
        <taxon>Metazoa</taxon>
        <taxon>Echinodermata</taxon>
        <taxon>Eleutherozoa</taxon>
        <taxon>Echinozoa</taxon>
        <taxon>Echinoidea</taxon>
        <taxon>Euechinoidea</taxon>
        <taxon>Echinacea</taxon>
        <taxon>Camarodonta</taxon>
        <taxon>Echinidea</taxon>
        <taxon>Strongylocentrotidae</taxon>
        <taxon>Strongylocentrotus</taxon>
    </lineage>
</organism>
<keyword evidence="1" id="KW-0862">Zinc</keyword>
<evidence type="ECO:0000313" key="4">
    <source>
        <dbReference type="EnsemblMetazoa" id="XP_030838425"/>
    </source>
</evidence>
<evidence type="ECO:0000313" key="5">
    <source>
        <dbReference type="Proteomes" id="UP000007110"/>
    </source>
</evidence>
<dbReference type="Proteomes" id="UP000007110">
    <property type="component" value="Unassembled WGS sequence"/>
</dbReference>
<proteinExistence type="predicted"/>
<evidence type="ECO:0000256" key="1">
    <source>
        <dbReference type="PROSITE-ProRule" id="PRU00047"/>
    </source>
</evidence>
<dbReference type="InterPro" id="IPR005312">
    <property type="entry name" value="DUF1759"/>
</dbReference>
<evidence type="ECO:0000259" key="3">
    <source>
        <dbReference type="PROSITE" id="PS50158"/>
    </source>
</evidence>
<dbReference type="GO" id="GO:0008270">
    <property type="term" value="F:zinc ion binding"/>
    <property type="evidence" value="ECO:0007669"/>
    <property type="project" value="UniProtKB-KW"/>
</dbReference>
<dbReference type="KEGG" id="spu:105437753"/>
<keyword evidence="1" id="KW-0863">Zinc-finger</keyword>
<dbReference type="RefSeq" id="XP_030838425.1">
    <property type="nucleotide sequence ID" value="XM_030982565.1"/>
</dbReference>
<feature type="compositionally biased region" description="Basic and acidic residues" evidence="2">
    <location>
        <begin position="475"/>
        <end position="492"/>
    </location>
</feature>
<dbReference type="PROSITE" id="PS50158">
    <property type="entry name" value="ZF_CCHC"/>
    <property type="match status" value="1"/>
</dbReference>
<feature type="region of interest" description="Disordered" evidence="2">
    <location>
        <begin position="475"/>
        <end position="510"/>
    </location>
</feature>
<feature type="region of interest" description="Disordered" evidence="2">
    <location>
        <begin position="1"/>
        <end position="22"/>
    </location>
</feature>
<dbReference type="InterPro" id="IPR001878">
    <property type="entry name" value="Znf_CCHC"/>
</dbReference>
<protein>
    <recommendedName>
        <fullName evidence="3">CCHC-type domain-containing protein</fullName>
    </recommendedName>
</protein>
<evidence type="ECO:0000256" key="2">
    <source>
        <dbReference type="SAM" id="MobiDB-lite"/>
    </source>
</evidence>
<dbReference type="PANTHER" id="PTHR47331:SF5">
    <property type="entry name" value="RIBONUCLEASE H"/>
    <property type="match status" value="1"/>
</dbReference>
<sequence>MSEGEEASKRDRKPTENGIKHQADVAVKSWKVAIRLWSRIANKHRELIVEDDIQAEVIKESRNKVQEAMDKAIATQEVLADLVPSASLEDDGEDRLDEMEEEHSSLMRETMRIIIQLKGGTHASKSVSRSPKPRVRDWVNEQAPVSPMEPAVQKDDEVSQQPADKPSNEDVLASSLKELLCLNRLPLPEPGHFSGNPLEYTSWKRSYDALIEHRGIPIEERFYFLLKYLTGEPRSLVQGYSMIGDAAGYNEAKKVLEQRYGDPFVVSNAYRDKLDSWPRVGSRDAFGLRRLGDFLKQCDIASKYVHHLSHLDDEREKRKLLMKLPDWLVVKWSRKVVHWRREWGTFPPFSVFTDFIEEEAIVACDPVTSLQSLQTSNEIKKSATSSFMQTETHHQNQRDCSVERETFSCIFCKGRHHLTECSSFNSETMQKKRKIVMENGLCFGCLEKGHISRRCNKRNTCSSCRGKHPTVLHDDEWKERRQDATNRDRDNIETLESTSYASNSDSSHSTKSSMIVPVWLSHESCHKDRLVYALLDTQSDTSFILTKTKEAMGIKGTEVNLLLSTMTKANERTASEKVTGLQVKAFNDSTKIINLPSTFTRDIMPADRHHIPTPDMARSFRHLTRIADMIAPLQDVEIGLLIGYDCAKALAPRAVIHSPDDRGPYAIQTDLGWSIVGTVKAGHADDHNDPLGVSHHTTVRFVPDEVQLHVNGHRSEMNFTHSATMKEEKAPLHVDRLLEADFTPDEGKPEAVDLSKDPEVKSRTHVQKVDKLELERFDNLSSWCRAKKAVANCVRLRSYLPRRCYARWDKREEKGGVENVVIEPLSAEQLLQAEREIIKLTQRKTFDVMTAVEGDRRHNERERRRHCKTTSHLHHLDPFMDNDDILRGKDFLQREECDFIAFKCNVPTSSHMGGGPRDFGGLFEEYDV</sequence>
<dbReference type="EnsemblMetazoa" id="XM_030982565">
    <property type="protein sequence ID" value="XP_030838425"/>
    <property type="gene ID" value="LOC105437753"/>
</dbReference>
<dbReference type="GO" id="GO:0003676">
    <property type="term" value="F:nucleic acid binding"/>
    <property type="evidence" value="ECO:0007669"/>
    <property type="project" value="InterPro"/>
</dbReference>
<keyword evidence="5" id="KW-1185">Reference proteome</keyword>
<dbReference type="InParanoid" id="A0A7M7NLM9"/>
<reference evidence="5" key="1">
    <citation type="submission" date="2015-02" db="EMBL/GenBank/DDBJ databases">
        <title>Genome sequencing for Strongylocentrotus purpuratus.</title>
        <authorList>
            <person name="Murali S."/>
            <person name="Liu Y."/>
            <person name="Vee V."/>
            <person name="English A."/>
            <person name="Wang M."/>
            <person name="Skinner E."/>
            <person name="Han Y."/>
            <person name="Muzny D.M."/>
            <person name="Worley K.C."/>
            <person name="Gibbs R.A."/>
        </authorList>
    </citation>
    <scope>NUCLEOTIDE SEQUENCE</scope>
</reference>
<name>A0A7M7NLM9_STRPU</name>
<dbReference type="OrthoDB" id="10065844at2759"/>
<reference evidence="4" key="2">
    <citation type="submission" date="2021-01" db="UniProtKB">
        <authorList>
            <consortium name="EnsemblMetazoa"/>
        </authorList>
    </citation>
    <scope>IDENTIFICATION</scope>
</reference>
<dbReference type="Pfam" id="PF03564">
    <property type="entry name" value="DUF1759"/>
    <property type="match status" value="1"/>
</dbReference>
<dbReference type="GeneID" id="105437753"/>
<keyword evidence="1" id="KW-0479">Metal-binding</keyword>
<dbReference type="PANTHER" id="PTHR47331">
    <property type="entry name" value="PHD-TYPE DOMAIN-CONTAINING PROTEIN"/>
    <property type="match status" value="1"/>
</dbReference>
<dbReference type="AlphaFoldDB" id="A0A7M7NLM9"/>